<sequence length="55" mass="6273">HHSKLNQEFAIAVIDMMFDPTITTTSLTGREIHFRMEARSKQVNNIQQLGDSNAE</sequence>
<protein>
    <submittedName>
        <fullName evidence="1">29803_t:CDS:1</fullName>
    </submittedName>
</protein>
<evidence type="ECO:0000313" key="1">
    <source>
        <dbReference type="EMBL" id="CAG8850200.1"/>
    </source>
</evidence>
<feature type="non-terminal residue" evidence="1">
    <location>
        <position position="1"/>
    </location>
</feature>
<feature type="non-terminal residue" evidence="1">
    <location>
        <position position="55"/>
    </location>
</feature>
<dbReference type="EMBL" id="CAJVQC010169605">
    <property type="protein sequence ID" value="CAG8850200.1"/>
    <property type="molecule type" value="Genomic_DNA"/>
</dbReference>
<accession>A0ACA9SZT1</accession>
<proteinExistence type="predicted"/>
<keyword evidence="2" id="KW-1185">Reference proteome</keyword>
<dbReference type="Proteomes" id="UP000789920">
    <property type="component" value="Unassembled WGS sequence"/>
</dbReference>
<evidence type="ECO:0000313" key="2">
    <source>
        <dbReference type="Proteomes" id="UP000789920"/>
    </source>
</evidence>
<reference evidence="1" key="1">
    <citation type="submission" date="2021-06" db="EMBL/GenBank/DDBJ databases">
        <authorList>
            <person name="Kallberg Y."/>
            <person name="Tangrot J."/>
            <person name="Rosling A."/>
        </authorList>
    </citation>
    <scope>NUCLEOTIDE SEQUENCE</scope>
    <source>
        <strain evidence="1">MA461A</strain>
    </source>
</reference>
<name>A0ACA9SZT1_9GLOM</name>
<organism evidence="1 2">
    <name type="scientific">Racocetra persica</name>
    <dbReference type="NCBI Taxonomy" id="160502"/>
    <lineage>
        <taxon>Eukaryota</taxon>
        <taxon>Fungi</taxon>
        <taxon>Fungi incertae sedis</taxon>
        <taxon>Mucoromycota</taxon>
        <taxon>Glomeromycotina</taxon>
        <taxon>Glomeromycetes</taxon>
        <taxon>Diversisporales</taxon>
        <taxon>Gigasporaceae</taxon>
        <taxon>Racocetra</taxon>
    </lineage>
</organism>
<gene>
    <name evidence="1" type="ORF">RPERSI_LOCUS35970</name>
</gene>
<comment type="caution">
    <text evidence="1">The sequence shown here is derived from an EMBL/GenBank/DDBJ whole genome shotgun (WGS) entry which is preliminary data.</text>
</comment>